<organism evidence="4 5">
    <name type="scientific">Luteolibacter luteus</name>
    <dbReference type="NCBI Taxonomy" id="2728835"/>
    <lineage>
        <taxon>Bacteria</taxon>
        <taxon>Pseudomonadati</taxon>
        <taxon>Verrucomicrobiota</taxon>
        <taxon>Verrucomicrobiia</taxon>
        <taxon>Verrucomicrobiales</taxon>
        <taxon>Verrucomicrobiaceae</taxon>
        <taxon>Luteolibacter</taxon>
    </lineage>
</organism>
<reference evidence="4 5" key="1">
    <citation type="submission" date="2020-04" db="EMBL/GenBank/DDBJ databases">
        <title>Luteolibacter sp. G-1-1-1 isolated from soil.</title>
        <authorList>
            <person name="Dahal R.H."/>
        </authorList>
    </citation>
    <scope>NUCLEOTIDE SEQUENCE [LARGE SCALE GENOMIC DNA]</scope>
    <source>
        <strain evidence="4 5">G-1-1-1</strain>
    </source>
</reference>
<evidence type="ECO:0000313" key="5">
    <source>
        <dbReference type="Proteomes" id="UP000501812"/>
    </source>
</evidence>
<dbReference type="Proteomes" id="UP000501812">
    <property type="component" value="Chromosome"/>
</dbReference>
<protein>
    <submittedName>
        <fullName evidence="4">Porin family protein</fullName>
    </submittedName>
</protein>
<dbReference type="Pfam" id="PF13505">
    <property type="entry name" value="OMP_b-brl"/>
    <property type="match status" value="1"/>
</dbReference>
<evidence type="ECO:0000256" key="2">
    <source>
        <dbReference type="SAM" id="SignalP"/>
    </source>
</evidence>
<keyword evidence="1 2" id="KW-0732">Signal</keyword>
<feature type="domain" description="Outer membrane protein beta-barrel" evidence="3">
    <location>
        <begin position="10"/>
        <end position="196"/>
    </location>
</feature>
<dbReference type="InterPro" id="IPR027385">
    <property type="entry name" value="Beta-barrel_OMP"/>
</dbReference>
<dbReference type="Gene3D" id="2.40.160.20">
    <property type="match status" value="1"/>
</dbReference>
<accession>A0A858RHK8</accession>
<gene>
    <name evidence="4" type="ORF">HHL09_09450</name>
</gene>
<dbReference type="SUPFAM" id="SSF56925">
    <property type="entry name" value="OMPA-like"/>
    <property type="match status" value="1"/>
</dbReference>
<name>A0A858RHK8_9BACT</name>
<dbReference type="RefSeq" id="WP_169454311.1">
    <property type="nucleotide sequence ID" value="NZ_CP051774.1"/>
</dbReference>
<dbReference type="AlphaFoldDB" id="A0A858RHK8"/>
<dbReference type="EMBL" id="CP051774">
    <property type="protein sequence ID" value="QJE95998.1"/>
    <property type="molecule type" value="Genomic_DNA"/>
</dbReference>
<dbReference type="KEGG" id="luo:HHL09_09450"/>
<feature type="chain" id="PRO_5032428763" evidence="2">
    <location>
        <begin position="23"/>
        <end position="198"/>
    </location>
</feature>
<evidence type="ECO:0000313" key="4">
    <source>
        <dbReference type="EMBL" id="QJE95998.1"/>
    </source>
</evidence>
<sequence>MKTTTIALTAALALGLPSALMAGDAVTTTTGTTGTMTTDYGTSPHWFIGGGADYMVDSEEGFYNGHLGYDFGNGHAIFLESGWMGQEETTYPFLVNIDVDIVPITANYKYRYNFNESFGFYAGVGLGASSVDVNAGFASDDDWVFTAQVFAGLVYNVNPNFEIYAGARYLWMDDVSLFGANIDDLDDVGIGGGIRFNF</sequence>
<proteinExistence type="predicted"/>
<evidence type="ECO:0000256" key="1">
    <source>
        <dbReference type="ARBA" id="ARBA00022729"/>
    </source>
</evidence>
<dbReference type="InterPro" id="IPR011250">
    <property type="entry name" value="OMP/PagP_B-barrel"/>
</dbReference>
<feature type="signal peptide" evidence="2">
    <location>
        <begin position="1"/>
        <end position="22"/>
    </location>
</feature>
<keyword evidence="5" id="KW-1185">Reference proteome</keyword>
<evidence type="ECO:0000259" key="3">
    <source>
        <dbReference type="Pfam" id="PF13505"/>
    </source>
</evidence>